<keyword evidence="3" id="KW-1185">Reference proteome</keyword>
<dbReference type="EMBL" id="QUMQ01000001">
    <property type="protein sequence ID" value="REF95358.1"/>
    <property type="molecule type" value="Genomic_DNA"/>
</dbReference>
<dbReference type="SUPFAM" id="SSF53335">
    <property type="entry name" value="S-adenosyl-L-methionine-dependent methyltransferases"/>
    <property type="match status" value="1"/>
</dbReference>
<accession>A0A3D9ZD70</accession>
<proteinExistence type="predicted"/>
<dbReference type="Gene3D" id="3.40.50.150">
    <property type="entry name" value="Vaccinia Virus protein VP39"/>
    <property type="match status" value="1"/>
</dbReference>
<comment type="caution">
    <text evidence="2">The sequence shown here is derived from an EMBL/GenBank/DDBJ whole genome shotgun (WGS) entry which is preliminary data.</text>
</comment>
<dbReference type="AlphaFoldDB" id="A0A3D9ZD70"/>
<evidence type="ECO:0000259" key="1">
    <source>
        <dbReference type="Pfam" id="PF08241"/>
    </source>
</evidence>
<keyword evidence="2" id="KW-0808">Transferase</keyword>
<dbReference type="InterPro" id="IPR013216">
    <property type="entry name" value="Methyltransf_11"/>
</dbReference>
<dbReference type="InterPro" id="IPR029063">
    <property type="entry name" value="SAM-dependent_MTases_sf"/>
</dbReference>
<organism evidence="2 3">
    <name type="scientific">Asanoa ferruginea</name>
    <dbReference type="NCBI Taxonomy" id="53367"/>
    <lineage>
        <taxon>Bacteria</taxon>
        <taxon>Bacillati</taxon>
        <taxon>Actinomycetota</taxon>
        <taxon>Actinomycetes</taxon>
        <taxon>Micromonosporales</taxon>
        <taxon>Micromonosporaceae</taxon>
        <taxon>Asanoa</taxon>
    </lineage>
</organism>
<dbReference type="GO" id="GO:0008757">
    <property type="term" value="F:S-adenosylmethionine-dependent methyltransferase activity"/>
    <property type="evidence" value="ECO:0007669"/>
    <property type="project" value="InterPro"/>
</dbReference>
<evidence type="ECO:0000313" key="3">
    <source>
        <dbReference type="Proteomes" id="UP000256913"/>
    </source>
</evidence>
<feature type="domain" description="Methyltransferase type 11" evidence="1">
    <location>
        <begin position="56"/>
        <end position="148"/>
    </location>
</feature>
<sequence>MPPVGQLPCGVMNVSANYETDQHLKTRQSIWAYGAAGPLPARVLDLVAVPETALVVDVGCGNGNYLGELRRRGHRGPMLGLDLSPGMAAAAATASGASTAVADAQFLPVRTAVGRLTLAPHMLYHVPDIPLALAEIRRITAPGGRAAIVLNSLQHTHEIDALLAAVTTDLLGRPVTMVWEGKRFRSDRADELLPTVFDDVEKHDLGWVATVTSAAAVRGYVESIPASGFAVPDDRRAEVLTEFERRVAAHIAAAGSFPVTSGAVAYVCG</sequence>
<name>A0A3D9ZD70_9ACTN</name>
<gene>
    <name evidence="2" type="ORF">DFJ67_1311</name>
</gene>
<protein>
    <submittedName>
        <fullName evidence="2">Methyltransferase family protein</fullName>
    </submittedName>
</protein>
<dbReference type="Proteomes" id="UP000256913">
    <property type="component" value="Unassembled WGS sequence"/>
</dbReference>
<dbReference type="GO" id="GO:0032259">
    <property type="term" value="P:methylation"/>
    <property type="evidence" value="ECO:0007669"/>
    <property type="project" value="UniProtKB-KW"/>
</dbReference>
<keyword evidence="2" id="KW-0489">Methyltransferase</keyword>
<dbReference type="OrthoDB" id="65624at2"/>
<evidence type="ECO:0000313" key="2">
    <source>
        <dbReference type="EMBL" id="REF95358.1"/>
    </source>
</evidence>
<dbReference type="Pfam" id="PF08241">
    <property type="entry name" value="Methyltransf_11"/>
    <property type="match status" value="1"/>
</dbReference>
<reference evidence="2 3" key="1">
    <citation type="submission" date="2018-08" db="EMBL/GenBank/DDBJ databases">
        <title>Sequencing the genomes of 1000 actinobacteria strains.</title>
        <authorList>
            <person name="Klenk H.-P."/>
        </authorList>
    </citation>
    <scope>NUCLEOTIDE SEQUENCE [LARGE SCALE GENOMIC DNA]</scope>
    <source>
        <strain evidence="2 3">DSM 44099</strain>
    </source>
</reference>